<proteinExistence type="predicted"/>
<dbReference type="Proteomes" id="UP000308730">
    <property type="component" value="Unassembled WGS sequence"/>
</dbReference>
<feature type="compositionally biased region" description="Low complexity" evidence="1">
    <location>
        <begin position="339"/>
        <end position="363"/>
    </location>
</feature>
<feature type="region of interest" description="Disordered" evidence="1">
    <location>
        <begin position="130"/>
        <end position="163"/>
    </location>
</feature>
<evidence type="ECO:0000313" key="4">
    <source>
        <dbReference type="Proteomes" id="UP000308730"/>
    </source>
</evidence>
<dbReference type="EMBL" id="SGPM01000409">
    <property type="protein sequence ID" value="THH22535.1"/>
    <property type="molecule type" value="Genomic_DNA"/>
</dbReference>
<name>A0A4S4MBC2_9APHY</name>
<keyword evidence="2" id="KW-0472">Membrane</keyword>
<feature type="transmembrane region" description="Helical" evidence="2">
    <location>
        <begin position="81"/>
        <end position="104"/>
    </location>
</feature>
<feature type="region of interest" description="Disordered" evidence="1">
    <location>
        <begin position="320"/>
        <end position="373"/>
    </location>
</feature>
<evidence type="ECO:0000256" key="2">
    <source>
        <dbReference type="SAM" id="Phobius"/>
    </source>
</evidence>
<keyword evidence="4" id="KW-1185">Reference proteome</keyword>
<protein>
    <submittedName>
        <fullName evidence="3">Uncharacterized protein</fullName>
    </submittedName>
</protein>
<reference evidence="3 4" key="1">
    <citation type="submission" date="2019-02" db="EMBL/GenBank/DDBJ databases">
        <title>Genome sequencing of the rare red list fungi Antrodiella citrinella (Flaviporus citrinellus).</title>
        <authorList>
            <person name="Buettner E."/>
            <person name="Kellner H."/>
        </authorList>
    </citation>
    <scope>NUCLEOTIDE SEQUENCE [LARGE SCALE GENOMIC DNA]</scope>
    <source>
        <strain evidence="3 4">DSM 108506</strain>
    </source>
</reference>
<feature type="compositionally biased region" description="Polar residues" evidence="1">
    <location>
        <begin position="325"/>
        <end position="337"/>
    </location>
</feature>
<feature type="region of interest" description="Disordered" evidence="1">
    <location>
        <begin position="233"/>
        <end position="288"/>
    </location>
</feature>
<dbReference type="OrthoDB" id="2152896at2759"/>
<evidence type="ECO:0000313" key="3">
    <source>
        <dbReference type="EMBL" id="THH22535.1"/>
    </source>
</evidence>
<sequence length="437" mass="46487">MRNADVVWYADEPAVTVYSSCQRTADRDPYDYDYCELADDGGERKAACEHETSEDVVDRRGEEEAQRCEGGRQQTVVRLSFLTFFVSFHIALAWTSVVAVAVTISTAASALTSLATLSLSTSPAHGFTGEHAYDASDANEDDAASVQDAQQQPTTTELSAGGITIKNGWEHSPHWREASKLLLSKHQQVQLLEAAAILSHLSPSASGGTSLPEDRSLWPSFLSGGALPPPSIAASVSPSVPTKSLDARPAYPTSSSVPGHSVIMPPSRPLSTGPRLHDYSVPSSGNVTHVRPGIFGVPTGSELGRLAAVPVPVPISHTGYRDTTAHSVTSDPWSSPGWSLPRSSVRSVSVTSGSRSRSGSVPSKSDEGDEESEVGYAMVDVEGGEEDVYGSGGFTARGRVSATRGWSDEYEGGVVASKPREAKIEEEWDGMEMEMEM</sequence>
<organism evidence="3 4">
    <name type="scientific">Antrodiella citrinella</name>
    <dbReference type="NCBI Taxonomy" id="2447956"/>
    <lineage>
        <taxon>Eukaryota</taxon>
        <taxon>Fungi</taxon>
        <taxon>Dikarya</taxon>
        <taxon>Basidiomycota</taxon>
        <taxon>Agaricomycotina</taxon>
        <taxon>Agaricomycetes</taxon>
        <taxon>Polyporales</taxon>
        <taxon>Steccherinaceae</taxon>
        <taxon>Antrodiella</taxon>
    </lineage>
</organism>
<accession>A0A4S4MBC2</accession>
<keyword evidence="2" id="KW-1133">Transmembrane helix</keyword>
<comment type="caution">
    <text evidence="3">The sequence shown here is derived from an EMBL/GenBank/DDBJ whole genome shotgun (WGS) entry which is preliminary data.</text>
</comment>
<gene>
    <name evidence="3" type="ORF">EUX98_g8160</name>
</gene>
<evidence type="ECO:0000256" key="1">
    <source>
        <dbReference type="SAM" id="MobiDB-lite"/>
    </source>
</evidence>
<dbReference type="AlphaFoldDB" id="A0A4S4MBC2"/>
<keyword evidence="2" id="KW-0812">Transmembrane</keyword>